<evidence type="ECO:0000259" key="8">
    <source>
        <dbReference type="Pfam" id="PF08572"/>
    </source>
</evidence>
<dbReference type="InterPro" id="IPR010541">
    <property type="entry name" value="Prp3_C"/>
</dbReference>
<feature type="coiled-coil region" evidence="5">
    <location>
        <begin position="277"/>
        <end position="319"/>
    </location>
</feature>
<evidence type="ECO:0000256" key="1">
    <source>
        <dbReference type="ARBA" id="ARBA00004123"/>
    </source>
</evidence>
<evidence type="ECO:0000256" key="6">
    <source>
        <dbReference type="SAM" id="MobiDB-lite"/>
    </source>
</evidence>
<reference evidence="9" key="1">
    <citation type="submission" date="2021-09" db="EMBL/GenBank/DDBJ databases">
        <authorList>
            <consortium name="AG Swart"/>
            <person name="Singh M."/>
            <person name="Singh A."/>
            <person name="Seah K."/>
            <person name="Emmerich C."/>
        </authorList>
    </citation>
    <scope>NUCLEOTIDE SEQUENCE</scope>
    <source>
        <strain evidence="9">ATCC30299</strain>
    </source>
</reference>
<evidence type="ECO:0000256" key="4">
    <source>
        <dbReference type="ARBA" id="ARBA00023242"/>
    </source>
</evidence>
<sequence length="440" mass="51934">MENPRKRQKLDESQDEGLSNRETQEEKHKEPMKISMDEKGRLIDEKGRFIDVDYKSKFSFDVNAQKYAQKQKKIEKRYAQLPKNTHSVKPRGFFFDQNLPKQKKDEKRLRAFMFGDNEAPLLLRANLIPEIEWWDQPLLDSPNYVKNIDSIRPQIAEELKNVPKFEAQNKIQEIFLKSGIEKMPYIASAVTDKILNPDLPAPDPVNATSHNITMHLTEKERKKLKRLKKAERLNQIREEIKLGLREAPPDNIKLSTVMKLMSKEISQDPTKTEQDIMEKYNQKLQRHMERNEERKLSKEEKLERTLRKLRRDSARERRTALFRIPRVTSNKTKFKISKNARQLELVGFCLVLPEPLPSLIIVEGGKRAIKFYKRLCLHRIDWTIEKGSCDLVWEAEIKDPSFFKFKLLELKTESEARRILGAKGLANYWDLVKTWKKPED</sequence>
<organism evidence="9 10">
    <name type="scientific">Blepharisma stoltei</name>
    <dbReference type="NCBI Taxonomy" id="1481888"/>
    <lineage>
        <taxon>Eukaryota</taxon>
        <taxon>Sar</taxon>
        <taxon>Alveolata</taxon>
        <taxon>Ciliophora</taxon>
        <taxon>Postciliodesmatophora</taxon>
        <taxon>Heterotrichea</taxon>
        <taxon>Heterotrichida</taxon>
        <taxon>Blepharismidae</taxon>
        <taxon>Blepharisma</taxon>
    </lineage>
</organism>
<dbReference type="GO" id="GO:0000398">
    <property type="term" value="P:mRNA splicing, via spliceosome"/>
    <property type="evidence" value="ECO:0007669"/>
    <property type="project" value="InterPro"/>
</dbReference>
<comment type="caution">
    <text evidence="9">The sequence shown here is derived from an EMBL/GenBank/DDBJ whole genome shotgun (WGS) entry which is preliminary data.</text>
</comment>
<dbReference type="AlphaFoldDB" id="A0AAU9IQL6"/>
<evidence type="ECO:0000313" key="10">
    <source>
        <dbReference type="Proteomes" id="UP001162131"/>
    </source>
</evidence>
<keyword evidence="2" id="KW-0507">mRNA processing</keyword>
<dbReference type="EMBL" id="CAJZBQ010000018">
    <property type="protein sequence ID" value="CAG9317841.1"/>
    <property type="molecule type" value="Genomic_DNA"/>
</dbReference>
<dbReference type="Proteomes" id="UP001162131">
    <property type="component" value="Unassembled WGS sequence"/>
</dbReference>
<dbReference type="Pfam" id="PF06544">
    <property type="entry name" value="Prp3_C"/>
    <property type="match status" value="1"/>
</dbReference>
<feature type="domain" description="Pre-mRNA-splicing factor 3" evidence="8">
    <location>
        <begin position="54"/>
        <end position="296"/>
    </location>
</feature>
<gene>
    <name evidence="9" type="ORF">BSTOLATCC_MIC19081</name>
</gene>
<evidence type="ECO:0000259" key="7">
    <source>
        <dbReference type="Pfam" id="PF06544"/>
    </source>
</evidence>
<feature type="compositionally biased region" description="Basic and acidic residues" evidence="6">
    <location>
        <begin position="18"/>
        <end position="38"/>
    </location>
</feature>
<dbReference type="CDD" id="cd24162">
    <property type="entry name" value="Prp3_C"/>
    <property type="match status" value="1"/>
</dbReference>
<evidence type="ECO:0000256" key="2">
    <source>
        <dbReference type="ARBA" id="ARBA00022664"/>
    </source>
</evidence>
<dbReference type="PANTHER" id="PTHR14212">
    <property type="entry name" value="U4/U6-ASSOCIATED RNA SPLICING FACTOR-RELATED"/>
    <property type="match status" value="1"/>
</dbReference>
<dbReference type="InterPro" id="IPR027104">
    <property type="entry name" value="Prp3"/>
</dbReference>
<evidence type="ECO:0000313" key="9">
    <source>
        <dbReference type="EMBL" id="CAG9317841.1"/>
    </source>
</evidence>
<dbReference type="InterPro" id="IPR013881">
    <property type="entry name" value="Pre-mRNA_splic_Prp3_dom"/>
</dbReference>
<keyword evidence="10" id="KW-1185">Reference proteome</keyword>
<dbReference type="Pfam" id="PF08572">
    <property type="entry name" value="PRP3"/>
    <property type="match status" value="1"/>
</dbReference>
<keyword evidence="5" id="KW-0175">Coiled coil</keyword>
<evidence type="ECO:0000256" key="5">
    <source>
        <dbReference type="SAM" id="Coils"/>
    </source>
</evidence>
<name>A0AAU9IQL6_9CILI</name>
<keyword evidence="3" id="KW-0508">mRNA splicing</keyword>
<proteinExistence type="predicted"/>
<protein>
    <submittedName>
        <fullName evidence="9">Uncharacterized protein</fullName>
    </submittedName>
</protein>
<dbReference type="PANTHER" id="PTHR14212:SF0">
    <property type="entry name" value="U4_U6 SMALL NUCLEAR RIBONUCLEOPROTEIN PRP3"/>
    <property type="match status" value="1"/>
</dbReference>
<keyword evidence="4" id="KW-0539">Nucleus</keyword>
<feature type="domain" description="Small nuclear ribonucleoprotein Prp3 C-terminal" evidence="7">
    <location>
        <begin position="320"/>
        <end position="432"/>
    </location>
</feature>
<dbReference type="GO" id="GO:0046540">
    <property type="term" value="C:U4/U6 x U5 tri-snRNP complex"/>
    <property type="evidence" value="ECO:0007669"/>
    <property type="project" value="InterPro"/>
</dbReference>
<accession>A0AAU9IQL6</accession>
<feature type="region of interest" description="Disordered" evidence="6">
    <location>
        <begin position="1"/>
        <end position="38"/>
    </location>
</feature>
<evidence type="ECO:0000256" key="3">
    <source>
        <dbReference type="ARBA" id="ARBA00023187"/>
    </source>
</evidence>
<comment type="subcellular location">
    <subcellularLocation>
        <location evidence="1">Nucleus</location>
    </subcellularLocation>
</comment>